<dbReference type="CDD" id="cd00160">
    <property type="entry name" value="RhoGEF"/>
    <property type="match status" value="1"/>
</dbReference>
<protein>
    <submittedName>
        <fullName evidence="4">DH domain-containing protein</fullName>
    </submittedName>
</protein>
<dbReference type="CDD" id="cd01229">
    <property type="entry name" value="PH_Ect2"/>
    <property type="match status" value="1"/>
</dbReference>
<evidence type="ECO:0000259" key="1">
    <source>
        <dbReference type="PROSITE" id="PS50010"/>
    </source>
</evidence>
<feature type="domain" description="DH" evidence="1">
    <location>
        <begin position="446"/>
        <end position="636"/>
    </location>
</feature>
<dbReference type="InterPro" id="IPR049395">
    <property type="entry name" value="ECT2_PH"/>
</dbReference>
<dbReference type="GO" id="GO:0005096">
    <property type="term" value="F:GTPase activator activity"/>
    <property type="evidence" value="ECO:0007669"/>
    <property type="project" value="InterPro"/>
</dbReference>
<dbReference type="InterPro" id="IPR035899">
    <property type="entry name" value="DBL_dom_sf"/>
</dbReference>
<dbReference type="PROSITE" id="PS50172">
    <property type="entry name" value="BRCT"/>
    <property type="match status" value="1"/>
</dbReference>
<dbReference type="InterPro" id="IPR001357">
    <property type="entry name" value="BRCT_dom"/>
</dbReference>
<dbReference type="Proteomes" id="UP000887581">
    <property type="component" value="Unplaced"/>
</dbReference>
<dbReference type="GO" id="GO:0005085">
    <property type="term" value="F:guanyl-nucleotide exchange factor activity"/>
    <property type="evidence" value="ECO:0007669"/>
    <property type="project" value="InterPro"/>
</dbReference>
<dbReference type="Gene3D" id="3.40.50.10190">
    <property type="entry name" value="BRCT domain"/>
    <property type="match status" value="3"/>
</dbReference>
<dbReference type="GO" id="GO:0007399">
    <property type="term" value="P:nervous system development"/>
    <property type="evidence" value="ECO:0007669"/>
    <property type="project" value="TreeGrafter"/>
</dbReference>
<keyword evidence="3" id="KW-1185">Reference proteome</keyword>
<dbReference type="WBParaSite" id="sdigi.contig68.g3501.t1">
    <property type="protein sequence ID" value="sdigi.contig68.g3501.t1"/>
    <property type="gene ID" value="sdigi.contig68.g3501"/>
</dbReference>
<dbReference type="GO" id="GO:0000281">
    <property type="term" value="P:mitotic cytokinesis"/>
    <property type="evidence" value="ECO:0007669"/>
    <property type="project" value="TreeGrafter"/>
</dbReference>
<proteinExistence type="predicted"/>
<dbReference type="Pfam" id="PF21242">
    <property type="entry name" value="ECT2_PH"/>
    <property type="match status" value="1"/>
</dbReference>
<dbReference type="PROSITE" id="PS50010">
    <property type="entry name" value="DH_2"/>
    <property type="match status" value="1"/>
</dbReference>
<reference evidence="4" key="1">
    <citation type="submission" date="2022-11" db="UniProtKB">
        <authorList>
            <consortium name="WormBaseParasite"/>
        </authorList>
    </citation>
    <scope>IDENTIFICATION</scope>
</reference>
<accession>A0A915Q3I0</accession>
<dbReference type="SMART" id="SM00292">
    <property type="entry name" value="BRCT"/>
    <property type="match status" value="2"/>
</dbReference>
<evidence type="ECO:0000259" key="2">
    <source>
        <dbReference type="PROSITE" id="PS50172"/>
    </source>
</evidence>
<dbReference type="InterPro" id="IPR036420">
    <property type="entry name" value="BRCT_dom_sf"/>
</dbReference>
<evidence type="ECO:0000313" key="4">
    <source>
        <dbReference type="WBParaSite" id="sdigi.contig68.g3501.t1"/>
    </source>
</evidence>
<organism evidence="3 4">
    <name type="scientific">Setaria digitata</name>
    <dbReference type="NCBI Taxonomy" id="48799"/>
    <lineage>
        <taxon>Eukaryota</taxon>
        <taxon>Metazoa</taxon>
        <taxon>Ecdysozoa</taxon>
        <taxon>Nematoda</taxon>
        <taxon>Chromadorea</taxon>
        <taxon>Rhabditida</taxon>
        <taxon>Spirurina</taxon>
        <taxon>Spiruromorpha</taxon>
        <taxon>Filarioidea</taxon>
        <taxon>Setariidae</taxon>
        <taxon>Setaria</taxon>
    </lineage>
</organism>
<dbReference type="SMART" id="SM00325">
    <property type="entry name" value="RhoGEF"/>
    <property type="match status" value="1"/>
</dbReference>
<dbReference type="AlphaFoldDB" id="A0A915Q3I0"/>
<dbReference type="PANTHER" id="PTHR16777:SF2">
    <property type="entry name" value="PROTEIN ECT2"/>
    <property type="match status" value="1"/>
</dbReference>
<dbReference type="GO" id="GO:0005634">
    <property type="term" value="C:nucleus"/>
    <property type="evidence" value="ECO:0007669"/>
    <property type="project" value="InterPro"/>
</dbReference>
<dbReference type="CDD" id="cd17732">
    <property type="entry name" value="BRCT_Ect2_rpt2"/>
    <property type="match status" value="1"/>
</dbReference>
<dbReference type="Pfam" id="PF12738">
    <property type="entry name" value="PTCB-BRCT"/>
    <property type="match status" value="1"/>
</dbReference>
<feature type="domain" description="BRCT" evidence="2">
    <location>
        <begin position="198"/>
        <end position="269"/>
    </location>
</feature>
<dbReference type="GO" id="GO:0005938">
    <property type="term" value="C:cell cortex"/>
    <property type="evidence" value="ECO:0007669"/>
    <property type="project" value="TreeGrafter"/>
</dbReference>
<dbReference type="Gene3D" id="1.20.900.10">
    <property type="entry name" value="Dbl homology (DH) domain"/>
    <property type="match status" value="1"/>
</dbReference>
<dbReference type="SUPFAM" id="SSF48065">
    <property type="entry name" value="DBL homology domain (DH-domain)"/>
    <property type="match status" value="1"/>
</dbReference>
<sequence>MVPPRKPDILNLNLIVEEVHAGCLLFPVFFWGCSAGLAVFSLECLTAVEFLCFLFLIHPSGRPSMDGEGSVLSSEVAASLLSLEVTENFPDGRENPVARSASQVRRVNRVCVVGIARNNTEVTDLLKVNHFGVELLESEDGYEFAEDTDITFFCNEFTDCRWFKYLNSCQKPIIGPAVIRKRAVDGKPLLIPRPNRPLYTDSMSGVRIALSGLSTKNCREAVDLVHFMGGSAQRIFSASTTHLITNAAIGKTYRMAVSIGCRVMHLDWLRAAWDARDSIKISVTTVDFMNRYVVEPFCGLSLWFVAYDEKDLAEMKEKTMENKGKIATNQKQATHIVVSTSLDAKVEEWEPKQHLVTGEWFWISVQLNCCANEAIYKWKGQQTKHNPILSPSTGELVNRASRKSVSKSSMEVLDSSNCSALPDYSEHLLSTDDPEILSTSPRKFDKRYAVCKEMLETEENYLRALKIVVQVFKEPLEAQLSNLDSGLLTKAEISQIFAKIPPLIEVHENICRTLQSYIMHWMNERLIGKVWLDYAAELTPVYKAFINNYDTAIQTLNECDQTKPKFHAFLKAAESRLECQRNSLPDLLVRPVQRLHSVVLLLKAILEKTDRKNPDNAYLVKAKRAVEAALTEANESRRQTDSYTMIFKLSSEIERCPADILSSARTLKTELHVLSLGGEDEWAKTRNKRMAIFLFNDLIEIVKVRTGNEDSSTPTRRSFSNYSLTRQLSFSVLRHGKKKYKHHQQYMLASIRRIQRLTYADVSGVFILSFRVSQGEDFWVAQCLENQEGELEKFLREVADQVYKLVGRNTLVEKVDFDEDPSLLGVKENIATIKKALNHAIRNPFSGYQTLGTPRGRAQSQFRRAMSTVQLGISNTLSRLHSRNNLHPIDESFEKGSPNERPQMASFTIPTRGFRQMLSASTFLPSLGRRDSIFSHSIKE</sequence>
<evidence type="ECO:0000313" key="3">
    <source>
        <dbReference type="Proteomes" id="UP000887581"/>
    </source>
</evidence>
<dbReference type="InterPro" id="IPR026817">
    <property type="entry name" value="Ect2"/>
</dbReference>
<name>A0A915Q3I0_9BILA</name>
<dbReference type="Pfam" id="PF00621">
    <property type="entry name" value="RhoGEF"/>
    <property type="match status" value="1"/>
</dbReference>
<dbReference type="GO" id="GO:2000431">
    <property type="term" value="P:regulation of cytokinesis, actomyosin contractile ring assembly"/>
    <property type="evidence" value="ECO:0007669"/>
    <property type="project" value="InterPro"/>
</dbReference>
<dbReference type="SUPFAM" id="SSF52113">
    <property type="entry name" value="BRCT domain"/>
    <property type="match status" value="2"/>
</dbReference>
<dbReference type="PANTHER" id="PTHR16777">
    <property type="entry name" value="PROTEIN ECT2"/>
    <property type="match status" value="1"/>
</dbReference>
<dbReference type="InterPro" id="IPR000219">
    <property type="entry name" value="DH_dom"/>
</dbReference>